<dbReference type="PROSITE" id="PS00028">
    <property type="entry name" value="ZINC_FINGER_C2H2_1"/>
    <property type="match status" value="1"/>
</dbReference>
<protein>
    <submittedName>
        <fullName evidence="9">Putative ankyrin repeat protein</fullName>
    </submittedName>
</protein>
<feature type="repeat" description="ANK" evidence="6">
    <location>
        <begin position="1680"/>
        <end position="1712"/>
    </location>
</feature>
<feature type="compositionally biased region" description="Acidic residues" evidence="7">
    <location>
        <begin position="1851"/>
        <end position="1872"/>
    </location>
</feature>
<feature type="region of interest" description="Disordered" evidence="7">
    <location>
        <begin position="1817"/>
        <end position="1872"/>
    </location>
</feature>
<dbReference type="PROSITE" id="PS50088">
    <property type="entry name" value="ANK_REPEAT"/>
    <property type="match status" value="6"/>
</dbReference>
<dbReference type="Gene3D" id="3.30.60.90">
    <property type="match status" value="1"/>
</dbReference>
<evidence type="ECO:0000313" key="10">
    <source>
        <dbReference type="Proteomes" id="UP000266152"/>
    </source>
</evidence>
<evidence type="ECO:0000256" key="1">
    <source>
        <dbReference type="ARBA" id="ARBA00022723"/>
    </source>
</evidence>
<dbReference type="InterPro" id="IPR013087">
    <property type="entry name" value="Znf_C2H2_type"/>
</dbReference>
<organism evidence="9 10">
    <name type="scientific">Fusarium sporotrichioides</name>
    <dbReference type="NCBI Taxonomy" id="5514"/>
    <lineage>
        <taxon>Eukaryota</taxon>
        <taxon>Fungi</taxon>
        <taxon>Dikarya</taxon>
        <taxon>Ascomycota</taxon>
        <taxon>Pezizomycotina</taxon>
        <taxon>Sordariomycetes</taxon>
        <taxon>Hypocreomycetidae</taxon>
        <taxon>Hypocreales</taxon>
        <taxon>Nectriaceae</taxon>
        <taxon>Fusarium</taxon>
    </lineage>
</organism>
<dbReference type="STRING" id="5514.A0A395RRZ1"/>
<evidence type="ECO:0000313" key="9">
    <source>
        <dbReference type="EMBL" id="RGP62916.1"/>
    </source>
</evidence>
<gene>
    <name evidence="9" type="ORF">FSPOR_8899</name>
</gene>
<dbReference type="InterPro" id="IPR029058">
    <property type="entry name" value="AB_hydrolase_fold"/>
</dbReference>
<dbReference type="Pfam" id="PF12796">
    <property type="entry name" value="Ank_2"/>
    <property type="match status" value="5"/>
</dbReference>
<dbReference type="Gene3D" id="1.25.40.20">
    <property type="entry name" value="Ankyrin repeat-containing domain"/>
    <property type="match status" value="5"/>
</dbReference>
<feature type="repeat" description="ANK" evidence="6">
    <location>
        <begin position="1466"/>
        <end position="1498"/>
    </location>
</feature>
<dbReference type="SUPFAM" id="SSF48403">
    <property type="entry name" value="Ankyrin repeat"/>
    <property type="match status" value="4"/>
</dbReference>
<dbReference type="SMART" id="SM00291">
    <property type="entry name" value="ZnF_ZZ"/>
    <property type="match status" value="1"/>
</dbReference>
<dbReference type="Proteomes" id="UP000266152">
    <property type="component" value="Unassembled WGS sequence"/>
</dbReference>
<dbReference type="SMART" id="SM00248">
    <property type="entry name" value="ANK"/>
    <property type="match status" value="19"/>
</dbReference>
<dbReference type="GO" id="GO:0008270">
    <property type="term" value="F:zinc ion binding"/>
    <property type="evidence" value="ECO:0007669"/>
    <property type="project" value="UniProtKB-KW"/>
</dbReference>
<dbReference type="PANTHER" id="PTHR24198">
    <property type="entry name" value="ANKYRIN REPEAT AND PROTEIN KINASE DOMAIN-CONTAINING PROTEIN"/>
    <property type="match status" value="1"/>
</dbReference>
<sequence>MDEPKESPDGLIEPSSESGDQPSPKPSLALDTNVNGTYDTDFDQESDDDAISIETTTDQLLHTEPEASREHKLGLDINPVWGWSGSAYDDFDLITVHGIRDDYKTVWMDSNGKWFLKSQVFEFITVREIDYSYEIHQNAILYQPNGIRILAQNLLDEYVKVREKLEETEVDRPIIWVCHDLGGTIVKEALSMAAQNPVKYGKISMLTTCLLFLGVPHRFESQDELEDQLHKLILLPGPKIKNMTLIKVKNLARQVSRANIKFLATKLFDKACIFNYFIQDIPRSRADNPGCGEATSAGDDDYADEQIRNAVTPFKRYAHFVGHSLEAAGRSRSEDYSHLDLVRERGGLELSDMSHQFNQGGYPLRIGYRILPLQTRLLSLLPPTRAMDIPFDPILPEPPELQWIYQHESYTWFMKQRSGSKILHLHGDGNPVVDVSEVSRLFYASHDSYNTRPTSSAIYFEFDRNDSRYSTLSSLLIYLINVLSSHFWNQFESFIHEELVFLSDTRAWTLQDLYHIYSRFRSAVPNTHDMTLFIGCFDQCSLDQRRWFISRLLSDHSYSTATNRIIFTTSFSDGLGVENIPYEKHVNLSECPSFSQRKPHDMLPMEFESGLNNLITARPIYNEYQSQILELLQKCNNVRHFGHLILNWLSFSHRGSSKKEIAASIKSLFPVSPETVVDAFLSSLQPGLKAKAETAFNWIKNAAEPWSPDALIEAIKVYRYQDEELTLDDLDKEAETAELVEALGGIIIIQDDNVKFSHPLFYSVTRLSKDQSAEESTAQIHSQVATACLQYFQLESAQKMLGEFSSANFGGSWLESPLNTVVICHPRDSFAVYAVRFWPHHYKLSGQFRPKQLVRQLFSNKQARTAWDVNFWLLSNSFTRSNRNYISMLPVFARLGLEDLFEEELQSENSHPWFNVNCWYSIIEAIRAGSKPIVDRLLEQVGKSEEGLKDALFWAAARENNDILYSLLPKVNEIKPFSWPEILIYRAAATGKTDLLATMLDSGVDIDRPGTYWGAPPSIAAAWRNQVSALELILKSEPKPDLAAVDGTGDSLLMSAVRLGNPQLIKPIVDAGAAVKDDPKGQELVREAIESCSHEAVDILLKAGVELGLKDDADDAEEPPLPFAAAKGLLECVRVMLRHKADPDVNGPFGTALYRAVEKGHLDIVRLLLENDPKPSMEIVPPNQDALLIRAICTGNTELVSLLIQHGVRIDFVDPNGDLIKTPLSRACKEGDLDMVKLLLENKADVNYTGDVPGSDSPLFTALYNDQLDIARYLLQIESVDVAWRGSDGMGALHGAFSEPEVLSDLLQRKIPVDSPSIWGTPLHMAARQSQTASIGILLKHDPKPDLEAVMGDDASDVREIGLTPLQLACRKLDLACIKVLLEAGANPQVVTDDNDIVDIVLLEGSGSQSCEKVLKLLLSEPYNLPIDRVNHDGRTRLHIIRETTSVAVCQLLMGPVSRLDARDNHGYTPLGIAILMGNRDVAEYLIEQGATVNILSPNYGSILHLATKHGSLDLVKLLVRSGADPDLVDVEYGESILYTALGIKGSNSLFKMVRYLVDEEKVPVNKMGGELAYPVIKAADLTRQSPYSGITLLRFLIRRNARLDVADSQGRQAVHFACMPTALSTYAIKILVNAGADKHCTDKFGRRPIHFAASSPDYSRLWDYFEELEASDIDVKDHDGWTPLMWAARSGSAEVIKELIDRKADIWAQSDSSKEEKWSALKLANFAGRSPWIIDELMPKELSRTTPDGGKEMWDEYAHKSKAGHAKGVACDSCLVEIIGLQWECIECSERFSLCFKCFPHKSDLHNPDHNFKDIGPLYADESEAGSTTSHDTQEAISKDEEGSGSSEGVEVDLDQVDIEDFDLDLEDDAD</sequence>
<proteinExistence type="predicted"/>
<keyword evidence="10" id="KW-1185">Reference proteome</keyword>
<accession>A0A395RRZ1</accession>
<keyword evidence="1" id="KW-0479">Metal-binding</keyword>
<evidence type="ECO:0000256" key="3">
    <source>
        <dbReference type="ARBA" id="ARBA00022771"/>
    </source>
</evidence>
<name>A0A395RRZ1_FUSSP</name>
<keyword evidence="2" id="KW-0677">Repeat</keyword>
<dbReference type="PROSITE" id="PS50297">
    <property type="entry name" value="ANK_REP_REGION"/>
    <property type="match status" value="5"/>
</dbReference>
<feature type="domain" description="C2H2-type" evidence="8">
    <location>
        <begin position="1786"/>
        <end position="1807"/>
    </location>
</feature>
<keyword evidence="4" id="KW-0862">Zinc</keyword>
<keyword evidence="5 6" id="KW-0040">ANK repeat</keyword>
<dbReference type="InterPro" id="IPR043145">
    <property type="entry name" value="Znf_ZZ_sf"/>
</dbReference>
<evidence type="ECO:0000259" key="8">
    <source>
        <dbReference type="PROSITE" id="PS00028"/>
    </source>
</evidence>
<dbReference type="CDD" id="cd02249">
    <property type="entry name" value="ZZ"/>
    <property type="match status" value="1"/>
</dbReference>
<dbReference type="InterPro" id="IPR000433">
    <property type="entry name" value="Znf_ZZ"/>
</dbReference>
<dbReference type="EMBL" id="PXOF01000138">
    <property type="protein sequence ID" value="RGP62916.1"/>
    <property type="molecule type" value="Genomic_DNA"/>
</dbReference>
<comment type="caution">
    <text evidence="9">The sequence shown here is derived from an EMBL/GenBank/DDBJ whole genome shotgun (WGS) entry which is preliminary data.</text>
</comment>
<feature type="repeat" description="ANK" evidence="6">
    <location>
        <begin position="1610"/>
        <end position="1644"/>
    </location>
</feature>
<dbReference type="InterPro" id="IPR002110">
    <property type="entry name" value="Ankyrin_rpt"/>
</dbReference>
<dbReference type="Pfam" id="PF00023">
    <property type="entry name" value="Ank"/>
    <property type="match status" value="1"/>
</dbReference>
<feature type="repeat" description="ANK" evidence="6">
    <location>
        <begin position="1222"/>
        <end position="1251"/>
    </location>
</feature>
<evidence type="ECO:0000256" key="5">
    <source>
        <dbReference type="ARBA" id="ARBA00023043"/>
    </source>
</evidence>
<feature type="repeat" description="ANK" evidence="6">
    <location>
        <begin position="1361"/>
        <end position="1393"/>
    </location>
</feature>
<keyword evidence="3" id="KW-0863">Zinc-finger</keyword>
<evidence type="ECO:0000256" key="6">
    <source>
        <dbReference type="PROSITE-ProRule" id="PRU00023"/>
    </source>
</evidence>
<evidence type="ECO:0000256" key="2">
    <source>
        <dbReference type="ARBA" id="ARBA00022737"/>
    </source>
</evidence>
<dbReference type="SUPFAM" id="SSF57850">
    <property type="entry name" value="RING/U-box"/>
    <property type="match status" value="1"/>
</dbReference>
<feature type="region of interest" description="Disordered" evidence="7">
    <location>
        <begin position="1"/>
        <end position="47"/>
    </location>
</feature>
<dbReference type="SUPFAM" id="SSF53474">
    <property type="entry name" value="alpha/beta-Hydrolases"/>
    <property type="match status" value="1"/>
</dbReference>
<evidence type="ECO:0000256" key="4">
    <source>
        <dbReference type="ARBA" id="ARBA00022833"/>
    </source>
</evidence>
<dbReference type="PANTHER" id="PTHR24198:SF165">
    <property type="entry name" value="ANKYRIN REPEAT-CONTAINING PROTEIN-RELATED"/>
    <property type="match status" value="1"/>
</dbReference>
<dbReference type="InterPro" id="IPR036770">
    <property type="entry name" value="Ankyrin_rpt-contain_sf"/>
</dbReference>
<reference evidence="9 10" key="1">
    <citation type="journal article" date="2018" name="PLoS Pathog.">
        <title>Evolution of structural diversity of trichothecenes, a family of toxins produced by plant pathogenic and entomopathogenic fungi.</title>
        <authorList>
            <person name="Proctor R.H."/>
            <person name="McCormick S.P."/>
            <person name="Kim H.S."/>
            <person name="Cardoza R.E."/>
            <person name="Stanley A.M."/>
            <person name="Lindo L."/>
            <person name="Kelly A."/>
            <person name="Brown D.W."/>
            <person name="Lee T."/>
            <person name="Vaughan M.M."/>
            <person name="Alexander N.J."/>
            <person name="Busman M."/>
            <person name="Gutierrez S."/>
        </authorList>
    </citation>
    <scope>NUCLEOTIDE SEQUENCE [LARGE SCALE GENOMIC DNA]</scope>
    <source>
        <strain evidence="9 10">NRRL 3299</strain>
    </source>
</reference>
<feature type="compositionally biased region" description="Basic and acidic residues" evidence="7">
    <location>
        <begin position="1833"/>
        <end position="1843"/>
    </location>
</feature>
<dbReference type="Pfam" id="PF00569">
    <property type="entry name" value="ZZ"/>
    <property type="match status" value="1"/>
</dbReference>
<feature type="repeat" description="ANK" evidence="6">
    <location>
        <begin position="1499"/>
        <end position="1531"/>
    </location>
</feature>
<evidence type="ECO:0000256" key="7">
    <source>
        <dbReference type="SAM" id="MobiDB-lite"/>
    </source>
</evidence>